<name>A0A0E9V5Z6_ANGAN</name>
<reference evidence="1" key="1">
    <citation type="submission" date="2014-11" db="EMBL/GenBank/DDBJ databases">
        <authorList>
            <person name="Amaro Gonzalez C."/>
        </authorList>
    </citation>
    <scope>NUCLEOTIDE SEQUENCE</scope>
</reference>
<reference evidence="1" key="2">
    <citation type="journal article" date="2015" name="Fish Shellfish Immunol.">
        <title>Early steps in the European eel (Anguilla anguilla)-Vibrio vulnificus interaction in the gills: Role of the RtxA13 toxin.</title>
        <authorList>
            <person name="Callol A."/>
            <person name="Pajuelo D."/>
            <person name="Ebbesson L."/>
            <person name="Teles M."/>
            <person name="MacKenzie S."/>
            <person name="Amaro C."/>
        </authorList>
    </citation>
    <scope>NUCLEOTIDE SEQUENCE</scope>
</reference>
<protein>
    <submittedName>
        <fullName evidence="1">Uncharacterized protein</fullName>
    </submittedName>
</protein>
<evidence type="ECO:0000313" key="1">
    <source>
        <dbReference type="EMBL" id="JAH73544.1"/>
    </source>
</evidence>
<dbReference type="EMBL" id="GBXM01035033">
    <property type="protein sequence ID" value="JAH73544.1"/>
    <property type="molecule type" value="Transcribed_RNA"/>
</dbReference>
<sequence length="62" mass="6968">MLLAISFLCTQFWLNHIALTYETWQLGRQCLPLAADFGTIGHLVASSLIWISSFQTIITGRV</sequence>
<organism evidence="1">
    <name type="scientific">Anguilla anguilla</name>
    <name type="common">European freshwater eel</name>
    <name type="synonym">Muraena anguilla</name>
    <dbReference type="NCBI Taxonomy" id="7936"/>
    <lineage>
        <taxon>Eukaryota</taxon>
        <taxon>Metazoa</taxon>
        <taxon>Chordata</taxon>
        <taxon>Craniata</taxon>
        <taxon>Vertebrata</taxon>
        <taxon>Euteleostomi</taxon>
        <taxon>Actinopterygii</taxon>
        <taxon>Neopterygii</taxon>
        <taxon>Teleostei</taxon>
        <taxon>Anguilliformes</taxon>
        <taxon>Anguillidae</taxon>
        <taxon>Anguilla</taxon>
    </lineage>
</organism>
<dbReference type="EMBL" id="GBXM01048130">
    <property type="protein sequence ID" value="JAH60447.1"/>
    <property type="molecule type" value="Transcribed_RNA"/>
</dbReference>
<dbReference type="AlphaFoldDB" id="A0A0E9V5Z6"/>
<proteinExistence type="predicted"/>
<dbReference type="EMBL" id="GBXM01026918">
    <property type="protein sequence ID" value="JAH81659.1"/>
    <property type="molecule type" value="Transcribed_RNA"/>
</dbReference>
<dbReference type="EMBL" id="GBXM01026382">
    <property type="protein sequence ID" value="JAH82195.1"/>
    <property type="molecule type" value="Transcribed_RNA"/>
</dbReference>
<accession>A0A0E9V5Z6</accession>